<dbReference type="AlphaFoldDB" id="C0QCH9"/>
<evidence type="ECO:0000313" key="1">
    <source>
        <dbReference type="EMBL" id="ACN15056.1"/>
    </source>
</evidence>
<dbReference type="Proteomes" id="UP000000442">
    <property type="component" value="Chromosome"/>
</dbReference>
<evidence type="ECO:0000313" key="2">
    <source>
        <dbReference type="Proteomes" id="UP000000442"/>
    </source>
</evidence>
<keyword evidence="2" id="KW-1185">Reference proteome</keyword>
<gene>
    <name evidence="1" type="ordered locus">HRM2_19550</name>
</gene>
<reference evidence="1 2" key="1">
    <citation type="journal article" date="2009" name="Environ. Microbiol.">
        <title>Genome sequence of Desulfobacterium autotrophicum HRM2, a marine sulfate reducer oxidizing organic carbon completely to carbon dioxide.</title>
        <authorList>
            <person name="Strittmatter A.W."/>
            <person name="Liesegang H."/>
            <person name="Rabus R."/>
            <person name="Decker I."/>
            <person name="Amann J."/>
            <person name="Andres S."/>
            <person name="Henne A."/>
            <person name="Fricke W.F."/>
            <person name="Martinez-Arias R."/>
            <person name="Bartels D."/>
            <person name="Goesmann A."/>
            <person name="Krause L."/>
            <person name="Puehler A."/>
            <person name="Klenk H.P."/>
            <person name="Richter M."/>
            <person name="Schuler M."/>
            <person name="Gloeckner F.O."/>
            <person name="Meyerdierks A."/>
            <person name="Gottschalk G."/>
            <person name="Amann R."/>
        </authorList>
    </citation>
    <scope>NUCLEOTIDE SEQUENCE [LARGE SCALE GENOMIC DNA]</scope>
    <source>
        <strain evidence="2">ATCC 43914 / DSM 3382 / HRM2</strain>
    </source>
</reference>
<dbReference type="KEGG" id="dat:HRM2_19550"/>
<dbReference type="HOGENOM" id="CLU_2769017_0_0_7"/>
<accession>C0QCH9</accession>
<sequence>MKANLMPESIHNRVRFKSDPQILSCILHRINSDSTTWQPFHKKNALKKPDNFKIIFLNSIQNFIIILFG</sequence>
<name>C0QCH9_DESAH</name>
<protein>
    <submittedName>
        <fullName evidence="1">Uncharacterized protein</fullName>
    </submittedName>
</protein>
<proteinExistence type="predicted"/>
<organism evidence="1 2">
    <name type="scientific">Desulforapulum autotrophicum (strain ATCC 43914 / DSM 3382 / VKM B-1955 / HRM2)</name>
    <name type="common">Desulfobacterium autotrophicum</name>
    <dbReference type="NCBI Taxonomy" id="177437"/>
    <lineage>
        <taxon>Bacteria</taxon>
        <taxon>Pseudomonadati</taxon>
        <taxon>Thermodesulfobacteriota</taxon>
        <taxon>Desulfobacteria</taxon>
        <taxon>Desulfobacterales</taxon>
        <taxon>Desulfobacteraceae</taxon>
        <taxon>Desulforapulum</taxon>
    </lineage>
</organism>
<dbReference type="EMBL" id="CP001087">
    <property type="protein sequence ID" value="ACN15056.1"/>
    <property type="molecule type" value="Genomic_DNA"/>
</dbReference>